<dbReference type="GO" id="GO:0000976">
    <property type="term" value="F:transcription cis-regulatory region binding"/>
    <property type="evidence" value="ECO:0007669"/>
    <property type="project" value="TreeGrafter"/>
</dbReference>
<dbReference type="RefSeq" id="WP_107103080.1">
    <property type="nucleotide sequence ID" value="NZ_CP031418.1"/>
</dbReference>
<keyword evidence="3" id="KW-0804">Transcription</keyword>
<dbReference type="PANTHER" id="PTHR30055:SF234">
    <property type="entry name" value="HTH-TYPE TRANSCRIPTIONAL REGULATOR BETI"/>
    <property type="match status" value="1"/>
</dbReference>
<accession>A0A0H5NGD3</accession>
<keyword evidence="1" id="KW-0805">Transcription regulation</keyword>
<dbReference type="EMBL" id="LN868938">
    <property type="protein sequence ID" value="CRY74558.1"/>
    <property type="molecule type" value="Genomic_DNA"/>
</dbReference>
<name>A0A0H5NGD3_NOCFR</name>
<dbReference type="GO" id="GO:0003700">
    <property type="term" value="F:DNA-binding transcription factor activity"/>
    <property type="evidence" value="ECO:0007669"/>
    <property type="project" value="TreeGrafter"/>
</dbReference>
<proteinExistence type="predicted"/>
<dbReference type="InterPro" id="IPR001647">
    <property type="entry name" value="HTH_TetR"/>
</dbReference>
<feature type="domain" description="HTH tetR-type" evidence="5">
    <location>
        <begin position="20"/>
        <end position="80"/>
    </location>
</feature>
<dbReference type="SUPFAM" id="SSF46689">
    <property type="entry name" value="Homeodomain-like"/>
    <property type="match status" value="1"/>
</dbReference>
<dbReference type="PRINTS" id="PR00455">
    <property type="entry name" value="HTHTETR"/>
</dbReference>
<feature type="DNA-binding region" description="H-T-H motif" evidence="4">
    <location>
        <begin position="43"/>
        <end position="62"/>
    </location>
</feature>
<keyword evidence="2 4" id="KW-0238">DNA-binding</keyword>
<protein>
    <submittedName>
        <fullName evidence="6">HTH-type transcriptional repressor KstR2</fullName>
    </submittedName>
</protein>
<reference evidence="7" key="1">
    <citation type="submission" date="2015-03" db="EMBL/GenBank/DDBJ databases">
        <authorList>
            <consortium name="Pathogen Informatics"/>
        </authorList>
    </citation>
    <scope>NUCLEOTIDE SEQUENCE [LARGE SCALE GENOMIC DNA]</scope>
    <source>
        <strain evidence="7">NCTC11134</strain>
    </source>
</reference>
<dbReference type="Pfam" id="PF00440">
    <property type="entry name" value="TetR_N"/>
    <property type="match status" value="1"/>
</dbReference>
<evidence type="ECO:0000313" key="6">
    <source>
        <dbReference type="EMBL" id="CRY74558.1"/>
    </source>
</evidence>
<organism evidence="6 7">
    <name type="scientific">Nocardia farcinica</name>
    <dbReference type="NCBI Taxonomy" id="37329"/>
    <lineage>
        <taxon>Bacteria</taxon>
        <taxon>Bacillati</taxon>
        <taxon>Actinomycetota</taxon>
        <taxon>Actinomycetes</taxon>
        <taxon>Mycobacteriales</taxon>
        <taxon>Nocardiaceae</taxon>
        <taxon>Nocardia</taxon>
    </lineage>
</organism>
<gene>
    <name evidence="6" type="primary">kstR2_4</name>
    <name evidence="6" type="ORF">ERS450000_00745</name>
</gene>
<evidence type="ECO:0000256" key="2">
    <source>
        <dbReference type="ARBA" id="ARBA00023125"/>
    </source>
</evidence>
<evidence type="ECO:0000256" key="1">
    <source>
        <dbReference type="ARBA" id="ARBA00023015"/>
    </source>
</evidence>
<dbReference type="PANTHER" id="PTHR30055">
    <property type="entry name" value="HTH-TYPE TRANSCRIPTIONAL REGULATOR RUTR"/>
    <property type="match status" value="1"/>
</dbReference>
<sequence length="223" mass="24741">MDTAHERAVLERPAGNRRGRRSRAEILDAASRLMAERGYAATSISVLSAATGLPKSAIYHHFHSKSGLLSAVMAHGAYEFFRAMEQAQAAPPEGGTVRERLGWFLRRTEEVFVTKADFLRLHLMLLMSTEAADAEVGAMIDQVRHDGRRHFHRMIAQAFLIEGADIAQMVADELDHFGMAGFDGAFIAWQADRSHGLTNRLEQLADALTVMGQRIVAERRGRS</sequence>
<evidence type="ECO:0000313" key="7">
    <source>
        <dbReference type="Proteomes" id="UP000057820"/>
    </source>
</evidence>
<evidence type="ECO:0000256" key="3">
    <source>
        <dbReference type="ARBA" id="ARBA00023163"/>
    </source>
</evidence>
<dbReference type="KEGG" id="nfr:ERS450000_00745"/>
<dbReference type="Proteomes" id="UP000057820">
    <property type="component" value="Chromosome 1"/>
</dbReference>
<dbReference type="PROSITE" id="PS50977">
    <property type="entry name" value="HTH_TETR_2"/>
    <property type="match status" value="1"/>
</dbReference>
<evidence type="ECO:0000256" key="4">
    <source>
        <dbReference type="PROSITE-ProRule" id="PRU00335"/>
    </source>
</evidence>
<dbReference type="InterPro" id="IPR050109">
    <property type="entry name" value="HTH-type_TetR-like_transc_reg"/>
</dbReference>
<dbReference type="Gene3D" id="1.10.357.10">
    <property type="entry name" value="Tetracycline Repressor, domain 2"/>
    <property type="match status" value="1"/>
</dbReference>
<dbReference type="InterPro" id="IPR009057">
    <property type="entry name" value="Homeodomain-like_sf"/>
</dbReference>
<dbReference type="AlphaFoldDB" id="A0A0H5NGD3"/>
<evidence type="ECO:0000259" key="5">
    <source>
        <dbReference type="PROSITE" id="PS50977"/>
    </source>
</evidence>